<keyword evidence="3" id="KW-1185">Reference proteome</keyword>
<dbReference type="PANTHER" id="PTHR43664">
    <property type="entry name" value="MONOAMINE OXIDASE-RELATED"/>
    <property type="match status" value="1"/>
</dbReference>
<evidence type="ECO:0000313" key="2">
    <source>
        <dbReference type="EMBL" id="SDE21476.1"/>
    </source>
</evidence>
<organism evidence="1 4">
    <name type="scientific">Myxococcus virescens</name>
    <dbReference type="NCBI Taxonomy" id="83456"/>
    <lineage>
        <taxon>Bacteria</taxon>
        <taxon>Pseudomonadati</taxon>
        <taxon>Myxococcota</taxon>
        <taxon>Myxococcia</taxon>
        <taxon>Myxococcales</taxon>
        <taxon>Cystobacterineae</taxon>
        <taxon>Myxococcaceae</taxon>
        <taxon>Myxococcus</taxon>
    </lineage>
</organism>
<dbReference type="InterPro" id="IPR052342">
    <property type="entry name" value="MCH/BMMD"/>
</dbReference>
<name>A0A511HBF4_9BACT</name>
<comment type="caution">
    <text evidence="1">The sequence shown here is derived from an EMBL/GenBank/DDBJ whole genome shotgun (WGS) entry which is preliminary data.</text>
</comment>
<dbReference type="RefSeq" id="WP_090490508.1">
    <property type="nucleotide sequence ID" value="NZ_BJVY01000012.1"/>
</dbReference>
<dbReference type="EMBL" id="FNAJ01000005">
    <property type="protein sequence ID" value="SDE21476.1"/>
    <property type="molecule type" value="Genomic_DNA"/>
</dbReference>
<reference evidence="1 4" key="2">
    <citation type="submission" date="2019-07" db="EMBL/GenBank/DDBJ databases">
        <title>Whole genome shotgun sequence of Myxococcus virescens NBRC 100334.</title>
        <authorList>
            <person name="Hosoyama A."/>
            <person name="Uohara A."/>
            <person name="Ohji S."/>
            <person name="Ichikawa N."/>
        </authorList>
    </citation>
    <scope>NUCLEOTIDE SEQUENCE [LARGE SCALE GENOMIC DNA]</scope>
    <source>
        <strain evidence="1 4">NBRC 100334</strain>
    </source>
</reference>
<evidence type="ECO:0000313" key="4">
    <source>
        <dbReference type="Proteomes" id="UP000321224"/>
    </source>
</evidence>
<evidence type="ECO:0000313" key="1">
    <source>
        <dbReference type="EMBL" id="GEL70880.1"/>
    </source>
</evidence>
<dbReference type="Proteomes" id="UP000321224">
    <property type="component" value="Unassembled WGS sequence"/>
</dbReference>
<gene>
    <name evidence="1" type="ORF">MVI01_26640</name>
    <name evidence="2" type="ORF">SAMN04488504_10561</name>
</gene>
<dbReference type="InterPro" id="IPR048274">
    <property type="entry name" value="MC_hydratase"/>
</dbReference>
<evidence type="ECO:0000313" key="3">
    <source>
        <dbReference type="Proteomes" id="UP000198717"/>
    </source>
</evidence>
<dbReference type="GO" id="GO:0016829">
    <property type="term" value="F:lyase activity"/>
    <property type="evidence" value="ECO:0007669"/>
    <property type="project" value="InterPro"/>
</dbReference>
<dbReference type="AlphaFoldDB" id="A0A511HBF4"/>
<dbReference type="Gene3D" id="3.10.129.10">
    <property type="entry name" value="Hotdog Thioesterase"/>
    <property type="match status" value="1"/>
</dbReference>
<accession>A0A511HBF4</accession>
<dbReference type="SUPFAM" id="SSF54637">
    <property type="entry name" value="Thioesterase/thiol ester dehydrase-isomerase"/>
    <property type="match status" value="1"/>
</dbReference>
<dbReference type="Proteomes" id="UP000198717">
    <property type="component" value="Unassembled WGS sequence"/>
</dbReference>
<dbReference type="InterPro" id="IPR029069">
    <property type="entry name" value="HotDog_dom_sf"/>
</dbReference>
<dbReference type="PANTHER" id="PTHR43664:SF1">
    <property type="entry name" value="BETA-METHYLMALYL-COA DEHYDRATASE"/>
    <property type="match status" value="1"/>
</dbReference>
<dbReference type="CDD" id="cd03451">
    <property type="entry name" value="FkbR2"/>
    <property type="match status" value="1"/>
</dbReference>
<dbReference type="Pfam" id="PF19315">
    <property type="entry name" value="MC_hydratase"/>
    <property type="match status" value="1"/>
</dbReference>
<sequence>MQKSAYIQVGERRYREDKGLYLEDLEPGLIFEHRPGRTITATDNIWQSLINMNQHPIHINEHYAAETEFGRLLVGGLVTFNIVNGMTVSTVSQKAICHLGWDKVRFPEPVFVGDTLYAESEVLSRRNSNSRPGQGIVVVETRGKNQKDVTVVTFERSILIPSRDYVAKK</sequence>
<protein>
    <submittedName>
        <fullName evidence="1 2">Dehydratase</fullName>
    </submittedName>
</protein>
<reference evidence="2 3" key="1">
    <citation type="submission" date="2016-10" db="EMBL/GenBank/DDBJ databases">
        <authorList>
            <person name="Varghese N."/>
            <person name="Submissions S."/>
        </authorList>
    </citation>
    <scope>NUCLEOTIDE SEQUENCE [LARGE SCALE GENOMIC DNA]</scope>
    <source>
        <strain evidence="2 3">DSM 2260</strain>
    </source>
</reference>
<dbReference type="EMBL" id="BJVY01000012">
    <property type="protein sequence ID" value="GEL70880.1"/>
    <property type="molecule type" value="Genomic_DNA"/>
</dbReference>
<proteinExistence type="predicted"/>